<dbReference type="SUPFAM" id="SSF102405">
    <property type="entry name" value="MCP/YpsA-like"/>
    <property type="match status" value="1"/>
</dbReference>
<dbReference type="AlphaFoldDB" id="A0A3B1CKM2"/>
<dbReference type="EMBL" id="UOGE01000104">
    <property type="protein sequence ID" value="VAX25263.1"/>
    <property type="molecule type" value="Genomic_DNA"/>
</dbReference>
<gene>
    <name evidence="1" type="ORF">MNBD_NITROSPINAE02-1440</name>
</gene>
<dbReference type="Gene3D" id="3.40.50.450">
    <property type="match status" value="1"/>
</dbReference>
<organism evidence="1">
    <name type="scientific">hydrothermal vent metagenome</name>
    <dbReference type="NCBI Taxonomy" id="652676"/>
    <lineage>
        <taxon>unclassified sequences</taxon>
        <taxon>metagenomes</taxon>
        <taxon>ecological metagenomes</taxon>
    </lineage>
</organism>
<evidence type="ECO:0000313" key="1">
    <source>
        <dbReference type="EMBL" id="VAX25263.1"/>
    </source>
</evidence>
<sequence length="47" mass="4911">MPISSICLFCASSRETPAPLRNLAREVGEGIAARGMRLVYGGASIGM</sequence>
<accession>A0A3B1CKM2</accession>
<proteinExistence type="predicted"/>
<name>A0A3B1CKM2_9ZZZZ</name>
<feature type="non-terminal residue" evidence="1">
    <location>
        <position position="47"/>
    </location>
</feature>
<protein>
    <recommendedName>
        <fullName evidence="2">TIGR00730 family Rossman fold protein</fullName>
    </recommendedName>
</protein>
<evidence type="ECO:0008006" key="2">
    <source>
        <dbReference type="Google" id="ProtNLM"/>
    </source>
</evidence>
<reference evidence="1" key="1">
    <citation type="submission" date="2018-06" db="EMBL/GenBank/DDBJ databases">
        <authorList>
            <person name="Zhirakovskaya E."/>
        </authorList>
    </citation>
    <scope>NUCLEOTIDE SEQUENCE</scope>
</reference>